<dbReference type="SUPFAM" id="SSF53850">
    <property type="entry name" value="Periplasmic binding protein-like II"/>
    <property type="match status" value="1"/>
</dbReference>
<keyword evidence="2" id="KW-0732">Signal</keyword>
<feature type="chain" id="PRO_5045955423" evidence="2">
    <location>
        <begin position="33"/>
        <end position="323"/>
    </location>
</feature>
<dbReference type="Gene3D" id="3.40.190.150">
    <property type="entry name" value="Bordetella uptake gene, domain 1"/>
    <property type="match status" value="1"/>
</dbReference>
<dbReference type="PIRSF" id="PIRSF017082">
    <property type="entry name" value="YflP"/>
    <property type="match status" value="1"/>
</dbReference>
<evidence type="ECO:0000256" key="1">
    <source>
        <dbReference type="ARBA" id="ARBA00006987"/>
    </source>
</evidence>
<gene>
    <name evidence="3" type="ORF">HOP60_09235</name>
</gene>
<comment type="caution">
    <text evidence="3">The sequence shown here is derived from an EMBL/GenBank/DDBJ whole genome shotgun (WGS) entry which is preliminary data.</text>
</comment>
<comment type="similarity">
    <text evidence="1">Belongs to the UPF0065 (bug) family.</text>
</comment>
<dbReference type="InterPro" id="IPR005064">
    <property type="entry name" value="BUG"/>
</dbReference>
<dbReference type="Gene3D" id="3.40.190.10">
    <property type="entry name" value="Periplasmic binding protein-like II"/>
    <property type="match status" value="1"/>
</dbReference>
<organism evidence="3 4">
    <name type="scientific">Billgrantia desiderata</name>
    <dbReference type="NCBI Taxonomy" id="52021"/>
    <lineage>
        <taxon>Bacteria</taxon>
        <taxon>Pseudomonadati</taxon>
        <taxon>Pseudomonadota</taxon>
        <taxon>Gammaproteobacteria</taxon>
        <taxon>Oceanospirillales</taxon>
        <taxon>Halomonadaceae</taxon>
        <taxon>Billgrantia</taxon>
    </lineage>
</organism>
<evidence type="ECO:0000313" key="4">
    <source>
        <dbReference type="Proteomes" id="UP001320154"/>
    </source>
</evidence>
<feature type="signal peptide" evidence="2">
    <location>
        <begin position="1"/>
        <end position="32"/>
    </location>
</feature>
<evidence type="ECO:0000256" key="2">
    <source>
        <dbReference type="SAM" id="SignalP"/>
    </source>
</evidence>
<reference evidence="3 4" key="1">
    <citation type="journal article" date="2021" name="Front. Microbiol.">
        <title>Aerobic Denitrification and Heterotrophic Sulfur Oxidation in the Genus Halomonas Revealed by Six Novel Species Characterizations and Genome-Based Analysis.</title>
        <authorList>
            <person name="Wang L."/>
            <person name="Shao Z."/>
        </authorList>
    </citation>
    <scope>NUCLEOTIDE SEQUENCE [LARGE SCALE GENOMIC DNA]</scope>
    <source>
        <strain evidence="3 4">MCCC 1A05748</strain>
    </source>
</reference>
<dbReference type="CDD" id="cd07012">
    <property type="entry name" value="PBP2_Bug_TTT"/>
    <property type="match status" value="1"/>
</dbReference>
<accession>A0ABS9B407</accession>
<evidence type="ECO:0000313" key="3">
    <source>
        <dbReference type="EMBL" id="MCE8046916.1"/>
    </source>
</evidence>
<dbReference type="Proteomes" id="UP001320154">
    <property type="component" value="Unassembled WGS sequence"/>
</dbReference>
<proteinExistence type="inferred from homology"/>
<dbReference type="Pfam" id="PF03401">
    <property type="entry name" value="TctC"/>
    <property type="match status" value="1"/>
</dbReference>
<dbReference type="PANTHER" id="PTHR42928">
    <property type="entry name" value="TRICARBOXYLATE-BINDING PROTEIN"/>
    <property type="match status" value="1"/>
</dbReference>
<dbReference type="RefSeq" id="WP_234250365.1">
    <property type="nucleotide sequence ID" value="NZ_JABFTQ010000005.1"/>
</dbReference>
<protein>
    <submittedName>
        <fullName evidence="3">Tripartite tricarboxylate transporter substrate binding protein</fullName>
    </submittedName>
</protein>
<dbReference type="PANTHER" id="PTHR42928:SF3">
    <property type="entry name" value="UPF0065 PROTEIN YFLP"/>
    <property type="match status" value="1"/>
</dbReference>
<dbReference type="InterPro" id="IPR042100">
    <property type="entry name" value="Bug_dom1"/>
</dbReference>
<name>A0ABS9B407_9GAMM</name>
<sequence length="323" mass="34721">MKKIFNKQNLVGKLALSGVLAAAIALPGLAQADYPERDIQFIVPFGAGGGSDVIARNITNAITELELLPVNLVVDNRPGGSGAVGYNYLAGRKGNPYYVGTVSIAFFTTPLMGGSPVNYENFQPLAAVATDPYIMAVSNESDIHSLDDLAALNSFVSGTPGAVSDPALLAHMVSDAVDTSVQVVPFDGGGEVLSALLGGHVDVIFGNLSEVMSQVQGEQIRPIAVTSVERVPSLPNVPTFMELGHDIDVAQLRGMVMPKGVSEEAVTYWEELLKEVAESEYWRENYLERFSVLPAYMDRHEFGEQIEQISNRYEALMTDLGII</sequence>
<dbReference type="EMBL" id="JABFTQ010000005">
    <property type="protein sequence ID" value="MCE8046916.1"/>
    <property type="molecule type" value="Genomic_DNA"/>
</dbReference>
<keyword evidence="4" id="KW-1185">Reference proteome</keyword>